<dbReference type="InterPro" id="IPR050277">
    <property type="entry name" value="Sodium:Solute_Symporter"/>
</dbReference>
<evidence type="ECO:0000256" key="10">
    <source>
        <dbReference type="ARBA" id="ARBA00023136"/>
    </source>
</evidence>
<comment type="function">
    <text evidence="14">Catalyzes the sodium-dependent uptake of extracellular L-proline.</text>
</comment>
<comment type="similarity">
    <text evidence="2 13">Belongs to the sodium:solute symporter (SSF) (TC 2.A.21) family.</text>
</comment>
<comment type="caution">
    <text evidence="15">The sequence shown here is derived from an EMBL/GenBank/DDBJ whole genome shotgun (WGS) entry which is preliminary data.</text>
</comment>
<keyword evidence="9 14" id="KW-0406">Ion transport</keyword>
<feature type="transmembrane region" description="Helical" evidence="14">
    <location>
        <begin position="270"/>
        <end position="293"/>
    </location>
</feature>
<feature type="transmembrane region" description="Helical" evidence="14">
    <location>
        <begin position="362"/>
        <end position="382"/>
    </location>
</feature>
<dbReference type="Proteomes" id="UP001523550">
    <property type="component" value="Unassembled WGS sequence"/>
</dbReference>
<comment type="subcellular location">
    <subcellularLocation>
        <location evidence="14">Cell inner membrane</location>
        <topology evidence="14">Multi-pass membrane protein</topology>
    </subcellularLocation>
    <subcellularLocation>
        <location evidence="1">Cell membrane</location>
        <topology evidence="1">Multi-pass membrane protein</topology>
    </subcellularLocation>
</comment>
<keyword evidence="16" id="KW-1185">Reference proteome</keyword>
<feature type="transmembrane region" description="Helical" evidence="14">
    <location>
        <begin position="229"/>
        <end position="249"/>
    </location>
</feature>
<feature type="transmembrane region" description="Helical" evidence="14">
    <location>
        <begin position="6"/>
        <end position="21"/>
    </location>
</feature>
<comment type="catalytic activity">
    <reaction evidence="12">
        <text>L-proline(in) + Na(+)(in) = L-proline(out) + Na(+)(out)</text>
        <dbReference type="Rhea" id="RHEA:28967"/>
        <dbReference type="ChEBI" id="CHEBI:29101"/>
        <dbReference type="ChEBI" id="CHEBI:60039"/>
    </reaction>
</comment>
<feature type="transmembrane region" description="Helical" evidence="14">
    <location>
        <begin position="41"/>
        <end position="58"/>
    </location>
</feature>
<evidence type="ECO:0000256" key="13">
    <source>
        <dbReference type="RuleBase" id="RU362091"/>
    </source>
</evidence>
<gene>
    <name evidence="15" type="ORF">J2T60_001811</name>
</gene>
<evidence type="ECO:0000256" key="3">
    <source>
        <dbReference type="ARBA" id="ARBA00022448"/>
    </source>
</evidence>
<evidence type="ECO:0000256" key="7">
    <source>
        <dbReference type="ARBA" id="ARBA00022989"/>
    </source>
</evidence>
<feature type="transmembrane region" description="Helical" evidence="14">
    <location>
        <begin position="64"/>
        <end position="88"/>
    </location>
</feature>
<evidence type="ECO:0000256" key="2">
    <source>
        <dbReference type="ARBA" id="ARBA00006434"/>
    </source>
</evidence>
<evidence type="ECO:0000313" key="16">
    <source>
        <dbReference type="Proteomes" id="UP001523550"/>
    </source>
</evidence>
<keyword evidence="14" id="KW-0997">Cell inner membrane</keyword>
<evidence type="ECO:0000256" key="11">
    <source>
        <dbReference type="ARBA" id="ARBA00023201"/>
    </source>
</evidence>
<sequence>MATTATLILYLVVLLGIGVWARKRVGDSADFHLAGRRLGPLVASLSASASSSSVWTLLGMSGAAYLWGIQAIWLVPAVVSGFAINWCLVAPRLRQSSHDNQSLTLVEYLSRDCSPRISRTLRLLGAALILFCFSLYVASQFQGAGIAIATATPVDSTVAILVGAFIVVLYVFMGGFWAASVTDALQGFLMLLVALVLPYVALFAVGGPGELWLGLKALEDPSLTRLVDQPSLLLAMVFVAGLFGIGLGYPGQPHVVNRFMAMRSQDEIRLARNVALIWATLIYIGMVILGWSGRVLMPDLADHESVLLELSVSLLPAVIGGVVTGGVLAAIMSTADSQLLVASGSVSHDMRRGHHSVLIDRLVVLLLGGIAVVLALFVPETIFDRVLFAWQVLGNGFGPLLLVLLFCGAVAGPYRLAAMMAGAGMTIVISLFPDAPGNAAERLIPFFLAFLLAYLGYRARPRS</sequence>
<dbReference type="RefSeq" id="WP_253448634.1">
    <property type="nucleotide sequence ID" value="NZ_JALJYF010000002.1"/>
</dbReference>
<protein>
    <recommendedName>
        <fullName evidence="14">Sodium/proline symporter</fullName>
    </recommendedName>
    <alternativeName>
        <fullName evidence="14">Proline permease</fullName>
    </alternativeName>
</protein>
<keyword evidence="10 14" id="KW-0472">Membrane</keyword>
<evidence type="ECO:0000256" key="6">
    <source>
        <dbReference type="ARBA" id="ARBA00022847"/>
    </source>
</evidence>
<feature type="transmembrane region" description="Helical" evidence="14">
    <location>
        <begin position="388"/>
        <end position="407"/>
    </location>
</feature>
<dbReference type="InterPro" id="IPR001734">
    <property type="entry name" value="Na/solute_symporter"/>
</dbReference>
<evidence type="ECO:0000256" key="14">
    <source>
        <dbReference type="RuleBase" id="RU366012"/>
    </source>
</evidence>
<organism evidence="15 16">
    <name type="scientific">Natronospira proteinivora</name>
    <dbReference type="NCBI Taxonomy" id="1807133"/>
    <lineage>
        <taxon>Bacteria</taxon>
        <taxon>Pseudomonadati</taxon>
        <taxon>Pseudomonadota</taxon>
        <taxon>Gammaproteobacteria</taxon>
        <taxon>Natronospirales</taxon>
        <taxon>Natronospiraceae</taxon>
        <taxon>Natronospira</taxon>
    </lineage>
</organism>
<dbReference type="InterPro" id="IPR011851">
    <property type="entry name" value="Na/Pro_symporter"/>
</dbReference>
<dbReference type="Gene3D" id="1.20.1730.10">
    <property type="entry name" value="Sodium/glucose cotransporter"/>
    <property type="match status" value="1"/>
</dbReference>
<feature type="transmembrane region" description="Helical" evidence="14">
    <location>
        <begin position="158"/>
        <end position="181"/>
    </location>
</feature>
<evidence type="ECO:0000256" key="12">
    <source>
        <dbReference type="ARBA" id="ARBA00033708"/>
    </source>
</evidence>
<proteinExistence type="inferred from homology"/>
<dbReference type="PROSITE" id="PS50283">
    <property type="entry name" value="NA_SOLUT_SYMP_3"/>
    <property type="match status" value="1"/>
</dbReference>
<evidence type="ECO:0000256" key="1">
    <source>
        <dbReference type="ARBA" id="ARBA00004651"/>
    </source>
</evidence>
<keyword evidence="14" id="KW-0029">Amino-acid transport</keyword>
<keyword evidence="4" id="KW-1003">Cell membrane</keyword>
<keyword evidence="8 14" id="KW-0915">Sodium</keyword>
<evidence type="ECO:0000256" key="9">
    <source>
        <dbReference type="ARBA" id="ARBA00023065"/>
    </source>
</evidence>
<evidence type="ECO:0000256" key="8">
    <source>
        <dbReference type="ARBA" id="ARBA00023053"/>
    </source>
</evidence>
<keyword evidence="3 14" id="KW-0813">Transport</keyword>
<keyword evidence="5 14" id="KW-0812">Transmembrane</keyword>
<feature type="transmembrane region" description="Helical" evidence="14">
    <location>
        <begin position="120"/>
        <end position="138"/>
    </location>
</feature>
<evidence type="ECO:0000313" key="15">
    <source>
        <dbReference type="EMBL" id="MCP1727811.1"/>
    </source>
</evidence>
<keyword evidence="11 14" id="KW-0739">Sodium transport</keyword>
<feature type="transmembrane region" description="Helical" evidence="14">
    <location>
        <begin position="414"/>
        <end position="433"/>
    </location>
</feature>
<feature type="transmembrane region" description="Helical" evidence="14">
    <location>
        <begin position="188"/>
        <end position="209"/>
    </location>
</feature>
<keyword evidence="6 14" id="KW-0769">Symport</keyword>
<dbReference type="EMBL" id="JALJYF010000002">
    <property type="protein sequence ID" value="MCP1727811.1"/>
    <property type="molecule type" value="Genomic_DNA"/>
</dbReference>
<dbReference type="PANTHER" id="PTHR48086">
    <property type="entry name" value="SODIUM/PROLINE SYMPORTER-RELATED"/>
    <property type="match status" value="1"/>
</dbReference>
<name>A0ABT1G909_9GAMM</name>
<dbReference type="PANTHER" id="PTHR48086:SF3">
    <property type="entry name" value="SODIUM_PROLINE SYMPORTER"/>
    <property type="match status" value="1"/>
</dbReference>
<evidence type="ECO:0000256" key="4">
    <source>
        <dbReference type="ARBA" id="ARBA00022475"/>
    </source>
</evidence>
<dbReference type="CDD" id="cd11475">
    <property type="entry name" value="SLC5sbd_PutP"/>
    <property type="match status" value="1"/>
</dbReference>
<feature type="transmembrane region" description="Helical" evidence="14">
    <location>
        <begin position="313"/>
        <end position="341"/>
    </location>
</feature>
<evidence type="ECO:0000256" key="5">
    <source>
        <dbReference type="ARBA" id="ARBA00022692"/>
    </source>
</evidence>
<reference evidence="15 16" key="1">
    <citation type="submission" date="2022-03" db="EMBL/GenBank/DDBJ databases">
        <title>Genomic Encyclopedia of Type Strains, Phase III (KMG-III): the genomes of soil and plant-associated and newly described type strains.</title>
        <authorList>
            <person name="Whitman W."/>
        </authorList>
    </citation>
    <scope>NUCLEOTIDE SEQUENCE [LARGE SCALE GENOMIC DNA]</scope>
    <source>
        <strain evidence="15 16">BSker1</strain>
    </source>
</reference>
<keyword evidence="7 14" id="KW-1133">Transmembrane helix</keyword>
<dbReference type="Pfam" id="PF00474">
    <property type="entry name" value="SSF"/>
    <property type="match status" value="1"/>
</dbReference>
<accession>A0ABT1G909</accession>
<dbReference type="InterPro" id="IPR038377">
    <property type="entry name" value="Na/Glc_symporter_sf"/>
</dbReference>
<feature type="transmembrane region" description="Helical" evidence="14">
    <location>
        <begin position="439"/>
        <end position="457"/>
    </location>
</feature>